<evidence type="ECO:0000313" key="2">
    <source>
        <dbReference type="Proteomes" id="UP001162501"/>
    </source>
</evidence>
<sequence length="132" mass="14110">MSARKERKQSDLRFSVFPRAGEGRDGDAEVCQPARSSLRRRDPSPCGGVGGFACRLRSSSAGLLASSVYLEMGGSPGAGGGAGSIWPRCFLAGKPFPRESLRFRDHEIETAESERCTFASSQPCLLLQNGAQ</sequence>
<reference evidence="1" key="2">
    <citation type="submission" date="2025-03" db="EMBL/GenBank/DDBJ databases">
        <authorList>
            <consortium name="ELIXIR-Norway"/>
            <consortium name="Elixir Norway"/>
        </authorList>
    </citation>
    <scope>NUCLEOTIDE SEQUENCE</scope>
</reference>
<organism evidence="1 2">
    <name type="scientific">Rangifer tarandus platyrhynchus</name>
    <name type="common">Svalbard reindeer</name>
    <dbReference type="NCBI Taxonomy" id="3082113"/>
    <lineage>
        <taxon>Eukaryota</taxon>
        <taxon>Metazoa</taxon>
        <taxon>Chordata</taxon>
        <taxon>Craniata</taxon>
        <taxon>Vertebrata</taxon>
        <taxon>Euteleostomi</taxon>
        <taxon>Mammalia</taxon>
        <taxon>Eutheria</taxon>
        <taxon>Laurasiatheria</taxon>
        <taxon>Artiodactyla</taxon>
        <taxon>Ruminantia</taxon>
        <taxon>Pecora</taxon>
        <taxon>Cervidae</taxon>
        <taxon>Odocoileinae</taxon>
        <taxon>Rangifer</taxon>
    </lineage>
</organism>
<dbReference type="EMBL" id="OX596088">
    <property type="protein sequence ID" value="CAN0514340.1"/>
    <property type="molecule type" value="Genomic_DNA"/>
</dbReference>
<protein>
    <submittedName>
        <fullName evidence="1">Uncharacterized protein</fullName>
    </submittedName>
</protein>
<name>A0AC59ZXJ2_RANTA</name>
<dbReference type="Proteomes" id="UP001162501">
    <property type="component" value="Chromosome 4"/>
</dbReference>
<gene>
    <name evidence="1" type="ORF">MRATA1EN22A_LOCUS23332</name>
</gene>
<proteinExistence type="predicted"/>
<reference evidence="1" key="1">
    <citation type="submission" date="2023-05" db="EMBL/GenBank/DDBJ databases">
        <authorList>
            <consortium name="ELIXIR-Norway"/>
        </authorList>
    </citation>
    <scope>NUCLEOTIDE SEQUENCE</scope>
</reference>
<accession>A0AC59ZXJ2</accession>
<evidence type="ECO:0000313" key="1">
    <source>
        <dbReference type="EMBL" id="CAN0514340.1"/>
    </source>
</evidence>